<reference evidence="1 2" key="1">
    <citation type="submission" date="2018-09" db="EMBL/GenBank/DDBJ databases">
        <title>Metagenome Assembled Genomes from an Advanced Water Purification Facility.</title>
        <authorList>
            <person name="Stamps B.W."/>
            <person name="Spear J.R."/>
        </authorList>
    </citation>
    <scope>NUCLEOTIDE SEQUENCE [LARGE SCALE GENOMIC DNA]</scope>
    <source>
        <strain evidence="1">Bin_63_2</strain>
    </source>
</reference>
<gene>
    <name evidence="1" type="ORF">E6Q11_00685</name>
</gene>
<comment type="caution">
    <text evidence="1">The sequence shown here is derived from an EMBL/GenBank/DDBJ whole genome shotgun (WGS) entry which is preliminary data.</text>
</comment>
<dbReference type="InterPro" id="IPR010428">
    <property type="entry name" value="Zincin_1"/>
</dbReference>
<dbReference type="AlphaFoldDB" id="A0A5C7JDN4"/>
<accession>A0A5C7JDN4</accession>
<sequence length="117" mass="13319">MSDEEFEKLVGEALDSLPKEFAEKLDNVGITFENWPSPSQIAKLRLGRRSLLFGLYEGIPLTQRGAYSGVLPDKITIFKYPILMVCRTPEEVREKVKRVVIHEIGHHFGLADHELRG</sequence>
<dbReference type="InterPro" id="IPR038555">
    <property type="entry name" value="Zincin_1_sf"/>
</dbReference>
<dbReference type="Proteomes" id="UP000321026">
    <property type="component" value="Unassembled WGS sequence"/>
</dbReference>
<evidence type="ECO:0000313" key="1">
    <source>
        <dbReference type="EMBL" id="TXG78666.1"/>
    </source>
</evidence>
<proteinExistence type="predicted"/>
<dbReference type="SUPFAM" id="SSF55486">
    <property type="entry name" value="Metalloproteases ('zincins'), catalytic domain"/>
    <property type="match status" value="1"/>
</dbReference>
<protein>
    <submittedName>
        <fullName evidence="1">Metallopeptidase family protein</fullName>
    </submittedName>
</protein>
<name>A0A5C7JDN4_9BACT</name>
<dbReference type="CDD" id="cd12952">
    <property type="entry name" value="MMP_ACEL2062"/>
    <property type="match status" value="1"/>
</dbReference>
<dbReference type="EMBL" id="SSDS01000009">
    <property type="protein sequence ID" value="TXG78666.1"/>
    <property type="molecule type" value="Genomic_DNA"/>
</dbReference>
<organism evidence="1 2">
    <name type="scientific">Candidatus Dojkabacteria bacterium</name>
    <dbReference type="NCBI Taxonomy" id="2099670"/>
    <lineage>
        <taxon>Bacteria</taxon>
        <taxon>Candidatus Dojkabacteria</taxon>
    </lineage>
</organism>
<dbReference type="Gene3D" id="3.30.2010.20">
    <property type="match status" value="1"/>
</dbReference>
<evidence type="ECO:0000313" key="2">
    <source>
        <dbReference type="Proteomes" id="UP000321026"/>
    </source>
</evidence>
<dbReference type="Pfam" id="PF06262">
    <property type="entry name" value="Zincin_1"/>
    <property type="match status" value="1"/>
</dbReference>